<protein>
    <submittedName>
        <fullName evidence="2">Uncharacterized protein</fullName>
    </submittedName>
</protein>
<organism evidence="2 3">
    <name type="scientific">Plakobranchus ocellatus</name>
    <dbReference type="NCBI Taxonomy" id="259542"/>
    <lineage>
        <taxon>Eukaryota</taxon>
        <taxon>Metazoa</taxon>
        <taxon>Spiralia</taxon>
        <taxon>Lophotrochozoa</taxon>
        <taxon>Mollusca</taxon>
        <taxon>Gastropoda</taxon>
        <taxon>Heterobranchia</taxon>
        <taxon>Euthyneura</taxon>
        <taxon>Panpulmonata</taxon>
        <taxon>Sacoglossa</taxon>
        <taxon>Placobranchoidea</taxon>
        <taxon>Plakobranchidae</taxon>
        <taxon>Plakobranchus</taxon>
    </lineage>
</organism>
<feature type="region of interest" description="Disordered" evidence="1">
    <location>
        <begin position="1"/>
        <end position="62"/>
    </location>
</feature>
<keyword evidence="3" id="KW-1185">Reference proteome</keyword>
<evidence type="ECO:0000256" key="1">
    <source>
        <dbReference type="SAM" id="MobiDB-lite"/>
    </source>
</evidence>
<sequence>MGRHRRRGRDGKSEEGVTQREEFERDTIGEGQRQKATEEEKENTLAKREEKRKREQESLNSRPFFVLWGVGGTVASESALTSAETLLSRVRARHRRPGLTEGPKA</sequence>
<dbReference type="EMBL" id="BLXT01007982">
    <property type="protein sequence ID" value="GFO44851.1"/>
    <property type="molecule type" value="Genomic_DNA"/>
</dbReference>
<comment type="caution">
    <text evidence="2">The sequence shown here is derived from an EMBL/GenBank/DDBJ whole genome shotgun (WGS) entry which is preliminary data.</text>
</comment>
<name>A0AAV4DLU7_9GAST</name>
<feature type="compositionally biased region" description="Basic and acidic residues" evidence="1">
    <location>
        <begin position="10"/>
        <end position="57"/>
    </location>
</feature>
<dbReference type="Proteomes" id="UP000735302">
    <property type="component" value="Unassembled WGS sequence"/>
</dbReference>
<reference evidence="2 3" key="1">
    <citation type="journal article" date="2021" name="Elife">
        <title>Chloroplast acquisition without the gene transfer in kleptoplastic sea slugs, Plakobranchus ocellatus.</title>
        <authorList>
            <person name="Maeda T."/>
            <person name="Takahashi S."/>
            <person name="Yoshida T."/>
            <person name="Shimamura S."/>
            <person name="Takaki Y."/>
            <person name="Nagai Y."/>
            <person name="Toyoda A."/>
            <person name="Suzuki Y."/>
            <person name="Arimoto A."/>
            <person name="Ishii H."/>
            <person name="Satoh N."/>
            <person name="Nishiyama T."/>
            <person name="Hasebe M."/>
            <person name="Maruyama T."/>
            <person name="Minagawa J."/>
            <person name="Obokata J."/>
            <person name="Shigenobu S."/>
        </authorList>
    </citation>
    <scope>NUCLEOTIDE SEQUENCE [LARGE SCALE GENOMIC DNA]</scope>
</reference>
<proteinExistence type="predicted"/>
<accession>A0AAV4DLU7</accession>
<dbReference type="AlphaFoldDB" id="A0AAV4DLU7"/>
<evidence type="ECO:0000313" key="2">
    <source>
        <dbReference type="EMBL" id="GFO44851.1"/>
    </source>
</evidence>
<evidence type="ECO:0000313" key="3">
    <source>
        <dbReference type="Proteomes" id="UP000735302"/>
    </source>
</evidence>
<gene>
    <name evidence="2" type="ORF">PoB_007135600</name>
</gene>